<comment type="similarity">
    <text evidence="9">Belongs to the glycosyltransferase 2 family. CrtQ subfamily.</text>
</comment>
<comment type="pathway">
    <text evidence="8">Carotenoid biosynthesis; staphyloxanthin biosynthesis; staphyloxanthin from farnesyl diphosphate: step 4/5.</text>
</comment>
<evidence type="ECO:0000256" key="8">
    <source>
        <dbReference type="ARBA" id="ARBA00037904"/>
    </source>
</evidence>
<evidence type="ECO:0000256" key="4">
    <source>
        <dbReference type="ARBA" id="ARBA00022679"/>
    </source>
</evidence>
<keyword evidence="11" id="KW-1133">Transmembrane helix</keyword>
<dbReference type="PANTHER" id="PTHR43646:SF2">
    <property type="entry name" value="GLYCOSYLTRANSFERASE 2-LIKE DOMAIN-CONTAINING PROTEIN"/>
    <property type="match status" value="1"/>
</dbReference>
<evidence type="ECO:0000313" key="14">
    <source>
        <dbReference type="Proteomes" id="UP000640274"/>
    </source>
</evidence>
<protein>
    <recommendedName>
        <fullName evidence="10">4,4'-diaponeurosporenoate glycosyltransferase</fullName>
    </recommendedName>
</protein>
<dbReference type="CDD" id="cd00761">
    <property type="entry name" value="Glyco_tranf_GTA_type"/>
    <property type="match status" value="1"/>
</dbReference>
<evidence type="ECO:0000256" key="6">
    <source>
        <dbReference type="ARBA" id="ARBA00023136"/>
    </source>
</evidence>
<dbReference type="PANTHER" id="PTHR43646">
    <property type="entry name" value="GLYCOSYLTRANSFERASE"/>
    <property type="match status" value="1"/>
</dbReference>
<dbReference type="Gene3D" id="3.90.550.10">
    <property type="entry name" value="Spore Coat Polysaccharide Biosynthesis Protein SpsA, Chain A"/>
    <property type="match status" value="1"/>
</dbReference>
<keyword evidence="11" id="KW-0812">Transmembrane</keyword>
<feature type="transmembrane region" description="Helical" evidence="11">
    <location>
        <begin position="334"/>
        <end position="356"/>
    </location>
</feature>
<dbReference type="InterPro" id="IPR001173">
    <property type="entry name" value="Glyco_trans_2-like"/>
</dbReference>
<dbReference type="Pfam" id="PF00535">
    <property type="entry name" value="Glycos_transf_2"/>
    <property type="match status" value="1"/>
</dbReference>
<evidence type="ECO:0000256" key="7">
    <source>
        <dbReference type="ARBA" id="ARBA00037281"/>
    </source>
</evidence>
<accession>A0A934MX16</accession>
<evidence type="ECO:0000259" key="12">
    <source>
        <dbReference type="Pfam" id="PF00535"/>
    </source>
</evidence>
<gene>
    <name evidence="13" type="ORF">JFN88_21120</name>
</gene>
<dbReference type="SUPFAM" id="SSF53448">
    <property type="entry name" value="Nucleotide-diphospho-sugar transferases"/>
    <property type="match status" value="1"/>
</dbReference>
<keyword evidence="4" id="KW-0808">Transferase</keyword>
<feature type="transmembrane region" description="Helical" evidence="11">
    <location>
        <begin position="306"/>
        <end position="327"/>
    </location>
</feature>
<comment type="caution">
    <text evidence="13">The sequence shown here is derived from an EMBL/GenBank/DDBJ whole genome shotgun (WGS) entry which is preliminary data.</text>
</comment>
<evidence type="ECO:0000256" key="2">
    <source>
        <dbReference type="ARBA" id="ARBA00022475"/>
    </source>
</evidence>
<evidence type="ECO:0000256" key="9">
    <source>
        <dbReference type="ARBA" id="ARBA00038120"/>
    </source>
</evidence>
<proteinExistence type="inferred from homology"/>
<dbReference type="Proteomes" id="UP000640274">
    <property type="component" value="Unassembled WGS sequence"/>
</dbReference>
<dbReference type="GO" id="GO:0016757">
    <property type="term" value="F:glycosyltransferase activity"/>
    <property type="evidence" value="ECO:0007669"/>
    <property type="project" value="UniProtKB-KW"/>
</dbReference>
<evidence type="ECO:0000256" key="5">
    <source>
        <dbReference type="ARBA" id="ARBA00022746"/>
    </source>
</evidence>
<evidence type="ECO:0000256" key="3">
    <source>
        <dbReference type="ARBA" id="ARBA00022676"/>
    </source>
</evidence>
<evidence type="ECO:0000256" key="10">
    <source>
        <dbReference type="ARBA" id="ARBA00040345"/>
    </source>
</evidence>
<keyword evidence="2" id="KW-1003">Cell membrane</keyword>
<name>A0A934MX16_9BACL</name>
<evidence type="ECO:0000256" key="11">
    <source>
        <dbReference type="SAM" id="Phobius"/>
    </source>
</evidence>
<feature type="transmembrane region" description="Helical" evidence="11">
    <location>
        <begin position="280"/>
        <end position="300"/>
    </location>
</feature>
<reference evidence="13" key="1">
    <citation type="submission" date="2020-12" db="EMBL/GenBank/DDBJ databases">
        <authorList>
            <person name="Huq M.A."/>
        </authorList>
    </citation>
    <scope>NUCLEOTIDE SEQUENCE</scope>
    <source>
        <strain evidence="13">MAHUQ-46</strain>
    </source>
</reference>
<dbReference type="InterPro" id="IPR029044">
    <property type="entry name" value="Nucleotide-diphossugar_trans"/>
</dbReference>
<dbReference type="GO" id="GO:0005886">
    <property type="term" value="C:plasma membrane"/>
    <property type="evidence" value="ECO:0007669"/>
    <property type="project" value="UniProtKB-SubCell"/>
</dbReference>
<keyword evidence="5" id="KW-0125">Carotenoid biosynthesis</keyword>
<keyword evidence="6 11" id="KW-0472">Membrane</keyword>
<dbReference type="EMBL" id="JAELUP010000103">
    <property type="protein sequence ID" value="MBJ6363717.1"/>
    <property type="molecule type" value="Genomic_DNA"/>
</dbReference>
<keyword evidence="3" id="KW-0328">Glycosyltransferase</keyword>
<sequence length="378" mass="40419">MIVIATFWIIAGWLCGWMLLLSMRLLKPPERYPVQIGQQSGMGKDYMLTLPAMSVVIPARNAPDKIGALLSSLAKQTLRPAEMIVVVDAAEDETAIIAAASGASVVTAGESPEGWADKSWACWRGAHAAKGEVLVFLDADTVLEADGLERLGLAFQEKGGFLSVQPYHWMKRAYERLSAFFNLIVVFSVGSGQEGGAFGPCVVCGREMYMDAGGHQAVSGEALENYHLGIVFKRQGMQVSNRLGRGLIASRMFPDGLTGLIGGSRNSFSGGIFATSPIKLMAISIWIAGAVSAVTQWLAIGADPSGPAVLAGALFYLAYAIQIVMMLRYAGNFSFAGLLFPLPLLVFLLAFILLVYRTFARGRGNWKGSRSGPAGQAE</sequence>
<comment type="subcellular location">
    <subcellularLocation>
        <location evidence="1">Cell membrane</location>
    </subcellularLocation>
</comment>
<evidence type="ECO:0000313" key="13">
    <source>
        <dbReference type="EMBL" id="MBJ6363717.1"/>
    </source>
</evidence>
<organism evidence="13 14">
    <name type="scientific">Paenibacillus roseus</name>
    <dbReference type="NCBI Taxonomy" id="2798579"/>
    <lineage>
        <taxon>Bacteria</taxon>
        <taxon>Bacillati</taxon>
        <taxon>Bacillota</taxon>
        <taxon>Bacilli</taxon>
        <taxon>Bacillales</taxon>
        <taxon>Paenibacillaceae</taxon>
        <taxon>Paenibacillus</taxon>
    </lineage>
</organism>
<evidence type="ECO:0000256" key="1">
    <source>
        <dbReference type="ARBA" id="ARBA00004236"/>
    </source>
</evidence>
<feature type="domain" description="Glycosyltransferase 2-like" evidence="12">
    <location>
        <begin position="54"/>
        <end position="159"/>
    </location>
</feature>
<feature type="transmembrane region" description="Helical" evidence="11">
    <location>
        <begin position="6"/>
        <end position="26"/>
    </location>
</feature>
<comment type="function">
    <text evidence="7">Catalyzes the glycosylation of 4,4'-diaponeurosporenoate, i.e. the esterification of glucose at the C1'' position with the carboxyl group of 4,4'-diaponeurosporenic acid, to form glycosyl-4,4'-diaponeurosporenoate. This is a step in the biosynthesis of staphyloxanthin, an orange pigment present in most staphylococci strains.</text>
</comment>
<dbReference type="AlphaFoldDB" id="A0A934MX16"/>
<dbReference type="RefSeq" id="WP_199021236.1">
    <property type="nucleotide sequence ID" value="NZ_JAELUP010000103.1"/>
</dbReference>
<dbReference type="GO" id="GO:0016117">
    <property type="term" value="P:carotenoid biosynthetic process"/>
    <property type="evidence" value="ECO:0007669"/>
    <property type="project" value="UniProtKB-KW"/>
</dbReference>
<keyword evidence="14" id="KW-1185">Reference proteome</keyword>